<evidence type="ECO:0000256" key="3">
    <source>
        <dbReference type="SAM" id="SignalP"/>
    </source>
</evidence>
<feature type="compositionally biased region" description="Pro residues" evidence="2">
    <location>
        <begin position="129"/>
        <end position="140"/>
    </location>
</feature>
<evidence type="ECO:0000256" key="1">
    <source>
        <dbReference type="SAM" id="Coils"/>
    </source>
</evidence>
<gene>
    <name evidence="4" type="ORF">PCOR1329_LOCUS53357</name>
</gene>
<keyword evidence="3" id="KW-0732">Signal</keyword>
<proteinExistence type="predicted"/>
<name>A0ABN9V071_9DINO</name>
<dbReference type="Proteomes" id="UP001189429">
    <property type="component" value="Unassembled WGS sequence"/>
</dbReference>
<accession>A0ABN9V071</accession>
<keyword evidence="1" id="KW-0175">Coiled coil</keyword>
<keyword evidence="5" id="KW-1185">Reference proteome</keyword>
<comment type="caution">
    <text evidence="4">The sequence shown here is derived from an EMBL/GenBank/DDBJ whole genome shotgun (WGS) entry which is preliminary data.</text>
</comment>
<feature type="region of interest" description="Disordered" evidence="2">
    <location>
        <begin position="129"/>
        <end position="176"/>
    </location>
</feature>
<feature type="coiled-coil region" evidence="1">
    <location>
        <begin position="28"/>
        <end position="102"/>
    </location>
</feature>
<dbReference type="EMBL" id="CAUYUJ010016504">
    <property type="protein sequence ID" value="CAK0865988.1"/>
    <property type="molecule type" value="Genomic_DNA"/>
</dbReference>
<reference evidence="4" key="1">
    <citation type="submission" date="2023-10" db="EMBL/GenBank/DDBJ databases">
        <authorList>
            <person name="Chen Y."/>
            <person name="Shah S."/>
            <person name="Dougan E. K."/>
            <person name="Thang M."/>
            <person name="Chan C."/>
        </authorList>
    </citation>
    <scope>NUCLEOTIDE SEQUENCE [LARGE SCALE GENOMIC DNA]</scope>
</reference>
<organism evidence="4 5">
    <name type="scientific">Prorocentrum cordatum</name>
    <dbReference type="NCBI Taxonomy" id="2364126"/>
    <lineage>
        <taxon>Eukaryota</taxon>
        <taxon>Sar</taxon>
        <taxon>Alveolata</taxon>
        <taxon>Dinophyceae</taxon>
        <taxon>Prorocentrales</taxon>
        <taxon>Prorocentraceae</taxon>
        <taxon>Prorocentrum</taxon>
    </lineage>
</organism>
<feature type="chain" id="PRO_5045037035" evidence="3">
    <location>
        <begin position="17"/>
        <end position="648"/>
    </location>
</feature>
<feature type="signal peptide" evidence="3">
    <location>
        <begin position="1"/>
        <end position="16"/>
    </location>
</feature>
<evidence type="ECO:0000256" key="2">
    <source>
        <dbReference type="SAM" id="MobiDB-lite"/>
    </source>
</evidence>
<protein>
    <submittedName>
        <fullName evidence="4">Uncharacterized protein</fullName>
    </submittedName>
</protein>
<evidence type="ECO:0000313" key="4">
    <source>
        <dbReference type="EMBL" id="CAK0865988.1"/>
    </source>
</evidence>
<evidence type="ECO:0000313" key="5">
    <source>
        <dbReference type="Proteomes" id="UP001189429"/>
    </source>
</evidence>
<sequence>MSGVGAVLLLFRRGLFFCCAPPQVDRLADQLELERGRHAAQLASERERWETEREQQAGALGGTLQRQLERVEQELQREAQAREFWQQECAAIEEKRDILEAKLAGALLTSEAHGCIHCGTPCARCLPSTAPPQTPAPPEPPRSEYGRPAEGLQGPVEAVRDEDDEDFRARSDPAGAASPGGCLRLLAASPDEDAEAVAEVELRLAQLPEEPRARVHGIVVAIAQKIRGFLGSQGGSEKALAFYQFLPEQGFFTNRIGDKHWMRNAKNRKTAASTEMFLVRQGAALDAPAPDVAEAVAEEEGDIRDQGAQRPSIRNGALAETQAGAGQTEQAALIWGTTRAAGATFFWLLTRCVINVALTSGFGVVLLTCCHFIDCMYFGFPNGSASNVTAEPAGFIGIAFTYFLRTPWQTTAVYRAMSFRARSTARGLGGLFFVTRLVQNDVPTLALTMWAYARTRGHAFLSRAGLCRKSDHIMPDGAFDGHCVQCEFDRQFDTCAEADDHLPVIARCTATMTRTAGEKPVVNASCGECTQVRMAHRGDGPYGGLMEKTPSDWEIEDSGGIASSLGAIAPDLAKALAAVLSLGGAPAATAAAVRATGTLQRAPPASGAECGRQRSRPILPVFPWAPLCLQKGVQDKSGHAWTVLGATV</sequence>